<dbReference type="EMBL" id="AAKFYE010000004">
    <property type="protein sequence ID" value="ECR3728502.1"/>
    <property type="molecule type" value="Genomic_DNA"/>
</dbReference>
<keyword evidence="1" id="KW-0472">Membrane</keyword>
<protein>
    <submittedName>
        <fullName evidence="3">Uncharacterized protein</fullName>
    </submittedName>
</protein>
<keyword evidence="1" id="KW-0812">Transmembrane</keyword>
<comment type="caution">
    <text evidence="3">The sequence shown here is derived from an EMBL/GenBank/DDBJ whole genome shotgun (WGS) entry which is preliminary data.</text>
</comment>
<keyword evidence="1" id="KW-1133">Transmembrane helix</keyword>
<dbReference type="AlphaFoldDB" id="A0A623NBZ1"/>
<organism evidence="3">
    <name type="scientific">Salmonella enterica</name>
    <name type="common">Salmonella choleraesuis</name>
    <dbReference type="NCBI Taxonomy" id="28901"/>
    <lineage>
        <taxon>Bacteria</taxon>
        <taxon>Pseudomonadati</taxon>
        <taxon>Pseudomonadota</taxon>
        <taxon>Gammaproteobacteria</taxon>
        <taxon>Enterobacterales</taxon>
        <taxon>Enterobacteriaceae</taxon>
        <taxon>Salmonella</taxon>
    </lineage>
</organism>
<dbReference type="EMBL" id="AACUVM010000011">
    <property type="protein sequence ID" value="EAM4147252.1"/>
    <property type="molecule type" value="Genomic_DNA"/>
</dbReference>
<reference evidence="3" key="1">
    <citation type="submission" date="2019-09" db="EMBL/GenBank/DDBJ databases">
        <authorList>
            <consortium name="PulseNet: The National Subtyping Network for Foodborne Disease Surveillance"/>
            <person name="Tarr C.L."/>
            <person name="Trees E."/>
            <person name="Katz L.S."/>
            <person name="Carleton-Romer H.A."/>
            <person name="Stroika S."/>
            <person name="Kucerova Z."/>
            <person name="Roache K.F."/>
            <person name="Sabol A.L."/>
            <person name="Besser J."/>
            <person name="Gerner-Smidt P."/>
        </authorList>
    </citation>
    <scope>NUCLEOTIDE SEQUENCE</scope>
    <source>
        <strain evidence="2">PNUSAS055629</strain>
        <strain evidence="3">PNUSAS095702</strain>
    </source>
</reference>
<proteinExistence type="predicted"/>
<gene>
    <name evidence="2" type="ORF">EAA72_12945</name>
    <name evidence="3" type="ORF">F1A13_11915</name>
</gene>
<name>A0A623NBZ1_SALER</name>
<evidence type="ECO:0000256" key="1">
    <source>
        <dbReference type="SAM" id="Phobius"/>
    </source>
</evidence>
<evidence type="ECO:0000313" key="3">
    <source>
        <dbReference type="EMBL" id="ECR3728502.1"/>
    </source>
</evidence>
<feature type="transmembrane region" description="Helical" evidence="1">
    <location>
        <begin position="187"/>
        <end position="210"/>
    </location>
</feature>
<sequence>MQTENKKQHTSQLRHRYSMLNWRIHANLAEEHFETVVRQAEESHYPEKLYVQRNDSHRQIQLSAGSHPIGELEEVYDASGTRISRRFPTEKGASLVISQHANGSVAIFLYPYASDKMKMKVPLITWAIYSEPTRLTEAVLHSVTRDFFIYMRVSSAIARESFSDRLRIQFLDIKARKYDDKGSIMKIIFSHWSLLALGAAGSIASLWSVYK</sequence>
<evidence type="ECO:0000313" key="2">
    <source>
        <dbReference type="EMBL" id="EAM4147252.1"/>
    </source>
</evidence>
<accession>A0A623NBZ1</accession>